<dbReference type="CDD" id="cd01490">
    <property type="entry name" value="Ube1_repeat2"/>
    <property type="match status" value="1"/>
</dbReference>
<comment type="caution">
    <text evidence="19">The sequence shown here is derived from an EMBL/GenBank/DDBJ whole genome shotgun (WGS) entry which is preliminary data.</text>
</comment>
<dbReference type="FunFam" id="3.40.50.720:FF:000015">
    <property type="entry name" value="Ubiquitin-activating enzyme E1 1"/>
    <property type="match status" value="1"/>
</dbReference>
<dbReference type="InterPro" id="IPR018965">
    <property type="entry name" value="Ub-activating_enz_E1_C"/>
</dbReference>
<proteinExistence type="inferred from homology"/>
<gene>
    <name evidence="19" type="ORF">INT47_003949</name>
</gene>
<dbReference type="PROSITE" id="PS00170">
    <property type="entry name" value="CSA_PPIASE_1"/>
    <property type="match status" value="1"/>
</dbReference>
<reference evidence="19" key="1">
    <citation type="submission" date="2020-12" db="EMBL/GenBank/DDBJ databases">
        <title>Metabolic potential, ecology and presence of endohyphal bacteria is reflected in genomic diversity of Mucoromycotina.</title>
        <authorList>
            <person name="Muszewska A."/>
            <person name="Okrasinska A."/>
            <person name="Steczkiewicz K."/>
            <person name="Drgas O."/>
            <person name="Orlowska M."/>
            <person name="Perlinska-Lenart U."/>
            <person name="Aleksandrzak-Piekarczyk T."/>
            <person name="Szatraj K."/>
            <person name="Zielenkiewicz U."/>
            <person name="Pilsyk S."/>
            <person name="Malc E."/>
            <person name="Mieczkowski P."/>
            <person name="Kruszewska J.S."/>
            <person name="Biernat P."/>
            <person name="Pawlowska J."/>
        </authorList>
    </citation>
    <scope>NUCLEOTIDE SEQUENCE</scope>
    <source>
        <strain evidence="19">WA0000017839</strain>
    </source>
</reference>
<dbReference type="Gene3D" id="3.40.50.720">
    <property type="entry name" value="NAD(P)-binding Rossmann-like Domain"/>
    <property type="match status" value="1"/>
</dbReference>
<keyword evidence="17" id="KW-0732">Signal</keyword>
<organism evidence="19 20">
    <name type="scientific">Mucor saturninus</name>
    <dbReference type="NCBI Taxonomy" id="64648"/>
    <lineage>
        <taxon>Eukaryota</taxon>
        <taxon>Fungi</taxon>
        <taxon>Fungi incertae sedis</taxon>
        <taxon>Mucoromycota</taxon>
        <taxon>Mucoromycotina</taxon>
        <taxon>Mucoromycetes</taxon>
        <taxon>Mucorales</taxon>
        <taxon>Mucorineae</taxon>
        <taxon>Mucoraceae</taxon>
        <taxon>Mucor</taxon>
    </lineage>
</organism>
<keyword evidence="12" id="KW-0697">Rotamase</keyword>
<dbReference type="InterPro" id="IPR019572">
    <property type="entry name" value="UBA_E1_SCCH"/>
</dbReference>
<evidence type="ECO:0000256" key="14">
    <source>
        <dbReference type="ARBA" id="ARBA00073786"/>
    </source>
</evidence>
<feature type="chain" id="PRO_5034366046" description="Ubiquitin-activating enzyme E1 1" evidence="17">
    <location>
        <begin position="26"/>
        <end position="1293"/>
    </location>
</feature>
<dbReference type="GO" id="GO:0005524">
    <property type="term" value="F:ATP binding"/>
    <property type="evidence" value="ECO:0007669"/>
    <property type="project" value="UniProtKB-KW"/>
</dbReference>
<dbReference type="GO" id="GO:0006511">
    <property type="term" value="P:ubiquitin-dependent protein catabolic process"/>
    <property type="evidence" value="ECO:0007669"/>
    <property type="project" value="TreeGrafter"/>
</dbReference>
<dbReference type="FunFam" id="3.50.50.80:FF:000001">
    <property type="entry name" value="ubiquitin-like modifier-activating enzyme 1"/>
    <property type="match status" value="1"/>
</dbReference>
<evidence type="ECO:0000256" key="2">
    <source>
        <dbReference type="ARBA" id="ARBA00000971"/>
    </source>
</evidence>
<evidence type="ECO:0000259" key="18">
    <source>
        <dbReference type="PROSITE" id="PS50072"/>
    </source>
</evidence>
<evidence type="ECO:0000256" key="7">
    <source>
        <dbReference type="ARBA" id="ARBA00013194"/>
    </source>
</evidence>
<evidence type="ECO:0000256" key="16">
    <source>
        <dbReference type="RuleBase" id="RU000519"/>
    </source>
</evidence>
<dbReference type="EMBL" id="JAEPRD010000034">
    <property type="protein sequence ID" value="KAG2205766.1"/>
    <property type="molecule type" value="Genomic_DNA"/>
</dbReference>
<dbReference type="Gene3D" id="3.40.50.12550">
    <property type="entry name" value="Ubiquitin-activating enzyme E1, inactive adenylation domain, subdomain 2"/>
    <property type="match status" value="1"/>
</dbReference>
<dbReference type="FunFam" id="3.40.50.12550:FF:000001">
    <property type="entry name" value="Ubiquitin-activating enzyme E1 1"/>
    <property type="match status" value="1"/>
</dbReference>
<dbReference type="FunFam" id="2.40.30.180:FF:000001">
    <property type="entry name" value="ubiquitin-like modifier-activating enzyme 1"/>
    <property type="match status" value="1"/>
</dbReference>
<keyword evidence="20" id="KW-1185">Reference proteome</keyword>
<dbReference type="InterPro" id="IPR000594">
    <property type="entry name" value="ThiF_NAD_FAD-bd"/>
</dbReference>
<dbReference type="GO" id="GO:0006457">
    <property type="term" value="P:protein folding"/>
    <property type="evidence" value="ECO:0007669"/>
    <property type="project" value="InterPro"/>
</dbReference>
<dbReference type="FunFam" id="2.40.100.10:FF:000001">
    <property type="entry name" value="Peptidyl-prolyl cis-trans isomerase"/>
    <property type="match status" value="1"/>
</dbReference>
<evidence type="ECO:0000256" key="13">
    <source>
        <dbReference type="ARBA" id="ARBA00023235"/>
    </source>
</evidence>
<dbReference type="Gene3D" id="2.40.30.180">
    <property type="entry name" value="Ubiquitin-activating enzyme E1, FCCH domain"/>
    <property type="match status" value="1"/>
</dbReference>
<dbReference type="EC" id="5.2.1.8" evidence="7"/>
<dbReference type="SMART" id="SM00985">
    <property type="entry name" value="UBA_e1_C"/>
    <property type="match status" value="1"/>
</dbReference>
<evidence type="ECO:0000256" key="17">
    <source>
        <dbReference type="SAM" id="SignalP"/>
    </source>
</evidence>
<evidence type="ECO:0000256" key="5">
    <source>
        <dbReference type="ARBA" id="ARBA00005673"/>
    </source>
</evidence>
<dbReference type="InterPro" id="IPR029000">
    <property type="entry name" value="Cyclophilin-like_dom_sf"/>
</dbReference>
<keyword evidence="11 16" id="KW-0067">ATP-binding</keyword>
<feature type="domain" description="PPIase cyclophilin-type" evidence="18">
    <location>
        <begin position="36"/>
        <end position="193"/>
    </location>
</feature>
<evidence type="ECO:0000256" key="10">
    <source>
        <dbReference type="ARBA" id="ARBA00022786"/>
    </source>
</evidence>
<dbReference type="SUPFAM" id="SSF69572">
    <property type="entry name" value="Activating enzymes of the ubiquitin-like proteins"/>
    <property type="match status" value="2"/>
</dbReference>
<dbReference type="Gene3D" id="1.10.10.2660">
    <property type="entry name" value="Ubiquitin-activating enzyme E1, SCCH domain"/>
    <property type="match status" value="1"/>
</dbReference>
<dbReference type="FunFam" id="3.10.290.60:FF:000002">
    <property type="entry name" value="Ubiquitin-like modifier-activating enzyme 1"/>
    <property type="match status" value="1"/>
</dbReference>
<dbReference type="InterPro" id="IPR018075">
    <property type="entry name" value="UBQ-activ_enz_E1"/>
</dbReference>
<dbReference type="GO" id="GO:0005634">
    <property type="term" value="C:nucleus"/>
    <property type="evidence" value="ECO:0007669"/>
    <property type="project" value="TreeGrafter"/>
</dbReference>
<dbReference type="NCBIfam" id="TIGR01408">
    <property type="entry name" value="Ube1"/>
    <property type="match status" value="1"/>
</dbReference>
<name>A0A8H7R775_9FUNG</name>
<comment type="catalytic activity">
    <reaction evidence="2">
        <text>[protein]-peptidylproline (omega=180) = [protein]-peptidylproline (omega=0)</text>
        <dbReference type="Rhea" id="RHEA:16237"/>
        <dbReference type="Rhea" id="RHEA-COMP:10747"/>
        <dbReference type="Rhea" id="RHEA-COMP:10748"/>
        <dbReference type="ChEBI" id="CHEBI:83833"/>
        <dbReference type="ChEBI" id="CHEBI:83834"/>
        <dbReference type="EC" id="5.2.1.8"/>
    </reaction>
</comment>
<dbReference type="InterPro" id="IPR020892">
    <property type="entry name" value="Cyclophilin-type_PPIase_CS"/>
</dbReference>
<dbReference type="Gene3D" id="3.50.50.80">
    <property type="entry name" value="Ubiquitin-activating enzyme E1, inactive adenylation domain, subdomain 1"/>
    <property type="match status" value="1"/>
</dbReference>
<dbReference type="GO" id="GO:0006974">
    <property type="term" value="P:DNA damage response"/>
    <property type="evidence" value="ECO:0007669"/>
    <property type="project" value="TreeGrafter"/>
</dbReference>
<dbReference type="GO" id="GO:0003755">
    <property type="term" value="F:peptidyl-prolyl cis-trans isomerase activity"/>
    <property type="evidence" value="ECO:0007669"/>
    <property type="project" value="UniProtKB-KW"/>
</dbReference>
<comment type="similarity">
    <text evidence="5 16">Belongs to the ubiquitin-activating E1 family.</text>
</comment>
<dbReference type="Pfam" id="PF09358">
    <property type="entry name" value="E1_UFD"/>
    <property type="match status" value="1"/>
</dbReference>
<feature type="active site" description="Glycyl thioester intermediate" evidence="15">
    <location>
        <position position="793"/>
    </location>
</feature>
<dbReference type="Gene3D" id="2.40.100.10">
    <property type="entry name" value="Cyclophilin-like"/>
    <property type="match status" value="1"/>
</dbReference>
<keyword evidence="9 16" id="KW-0547">Nucleotide-binding</keyword>
<evidence type="ECO:0000256" key="1">
    <source>
        <dbReference type="ARBA" id="ARBA00000488"/>
    </source>
</evidence>
<dbReference type="Pfam" id="PF00160">
    <property type="entry name" value="Pro_isomerase"/>
    <property type="match status" value="1"/>
</dbReference>
<dbReference type="PROSITE" id="PS00865">
    <property type="entry name" value="UBIQUITIN_ACTIVAT_2"/>
    <property type="match status" value="1"/>
</dbReference>
<evidence type="ECO:0000256" key="9">
    <source>
        <dbReference type="ARBA" id="ARBA00022741"/>
    </source>
</evidence>
<dbReference type="PRINTS" id="PR01849">
    <property type="entry name" value="UBIQUITINACT"/>
</dbReference>
<dbReference type="PANTHER" id="PTHR10953">
    <property type="entry name" value="UBIQUITIN-ACTIVATING ENZYME E1"/>
    <property type="match status" value="1"/>
</dbReference>
<evidence type="ECO:0000256" key="11">
    <source>
        <dbReference type="ARBA" id="ARBA00022840"/>
    </source>
</evidence>
<accession>A0A8H7R775</accession>
<dbReference type="Gene3D" id="3.10.290.60">
    <property type="entry name" value="Ubiquitin-activating enzyme E1, UFD domain"/>
    <property type="match status" value="1"/>
</dbReference>
<dbReference type="InterPro" id="IPR035985">
    <property type="entry name" value="Ubiquitin-activating_enz"/>
</dbReference>
<dbReference type="GO" id="GO:0004839">
    <property type="term" value="F:ubiquitin activating enzyme activity"/>
    <property type="evidence" value="ECO:0007669"/>
    <property type="project" value="UniProtKB-EC"/>
</dbReference>
<dbReference type="CDD" id="cd01926">
    <property type="entry name" value="cyclophilin_ABH_like"/>
    <property type="match status" value="1"/>
</dbReference>
<dbReference type="InterPro" id="IPR002130">
    <property type="entry name" value="Cyclophilin-type_PPIase_dom"/>
</dbReference>
<evidence type="ECO:0000256" key="6">
    <source>
        <dbReference type="ARBA" id="ARBA00012990"/>
    </source>
</evidence>
<keyword evidence="13" id="KW-0413">Isomerase</keyword>
<dbReference type="SUPFAM" id="SSF50891">
    <property type="entry name" value="Cyclophilin-like"/>
    <property type="match status" value="1"/>
</dbReference>
<keyword evidence="8 16" id="KW-0436">Ligase</keyword>
<evidence type="ECO:0000256" key="3">
    <source>
        <dbReference type="ARBA" id="ARBA00004319"/>
    </source>
</evidence>
<dbReference type="FunFam" id="1.10.10.2660:FF:000001">
    <property type="entry name" value="Ubiquitin-activating enzyme E1 1"/>
    <property type="match status" value="1"/>
</dbReference>
<dbReference type="InterPro" id="IPR033127">
    <property type="entry name" value="UBQ-activ_enz_E1_Cys_AS"/>
</dbReference>
<dbReference type="InterPro" id="IPR042063">
    <property type="entry name" value="Ubi_acti_E1_SCCH"/>
</dbReference>
<dbReference type="Pfam" id="PF16191">
    <property type="entry name" value="E1_4HB"/>
    <property type="match status" value="1"/>
</dbReference>
<dbReference type="PANTHER" id="PTHR10953:SF4">
    <property type="entry name" value="UBIQUITIN-ACTIVATING ENZYME E1 C-TERMINAL DOMAIN-CONTAINING PROTEIN"/>
    <property type="match status" value="1"/>
</dbReference>
<evidence type="ECO:0000256" key="12">
    <source>
        <dbReference type="ARBA" id="ARBA00023110"/>
    </source>
</evidence>
<comment type="pathway">
    <text evidence="4">Protein modification; protein ubiquitination.</text>
</comment>
<dbReference type="InterPro" id="IPR042302">
    <property type="entry name" value="E1_FCCH_sf"/>
</dbReference>
<dbReference type="InterPro" id="IPR038252">
    <property type="entry name" value="UBA_E1_C_sf"/>
</dbReference>
<dbReference type="Pfam" id="PF00899">
    <property type="entry name" value="ThiF"/>
    <property type="match status" value="1"/>
</dbReference>
<evidence type="ECO:0000256" key="15">
    <source>
        <dbReference type="PROSITE-ProRule" id="PRU10132"/>
    </source>
</evidence>
<evidence type="ECO:0000256" key="8">
    <source>
        <dbReference type="ARBA" id="ARBA00022598"/>
    </source>
</evidence>
<dbReference type="UniPathway" id="UPA00143"/>
<dbReference type="EC" id="6.2.1.45" evidence="6"/>
<feature type="signal peptide" evidence="17">
    <location>
        <begin position="1"/>
        <end position="25"/>
    </location>
</feature>
<dbReference type="Pfam" id="PF10585">
    <property type="entry name" value="UBA_E1_SCCH"/>
    <property type="match status" value="1"/>
</dbReference>
<dbReference type="InterPro" id="IPR042449">
    <property type="entry name" value="Ub-E1_IAD_1"/>
</dbReference>
<dbReference type="InterPro" id="IPR045886">
    <property type="entry name" value="ThiF/MoeB/HesA"/>
</dbReference>
<evidence type="ECO:0000313" key="19">
    <source>
        <dbReference type="EMBL" id="KAG2205766.1"/>
    </source>
</evidence>
<protein>
    <recommendedName>
        <fullName evidence="14">Ubiquitin-activating enzyme E1 1</fullName>
        <ecNumber evidence="7">5.2.1.8</ecNumber>
        <ecNumber evidence="6">6.2.1.45</ecNumber>
    </recommendedName>
</protein>
<dbReference type="PROSITE" id="PS50072">
    <property type="entry name" value="CSA_PPIASE_2"/>
    <property type="match status" value="1"/>
</dbReference>
<evidence type="ECO:0000256" key="4">
    <source>
        <dbReference type="ARBA" id="ARBA00004906"/>
    </source>
</evidence>
<dbReference type="Pfam" id="PF16190">
    <property type="entry name" value="E1_FCCH"/>
    <property type="match status" value="1"/>
</dbReference>
<dbReference type="InterPro" id="IPR032418">
    <property type="entry name" value="E1_FCCH"/>
</dbReference>
<dbReference type="OrthoDB" id="10252231at2759"/>
<dbReference type="CDD" id="cd01491">
    <property type="entry name" value="Ube1_repeat1"/>
    <property type="match status" value="1"/>
</dbReference>
<dbReference type="InterPro" id="IPR000011">
    <property type="entry name" value="UBQ/SUMO-activ_enz_E1-like"/>
</dbReference>
<sequence length="1293" mass="143757">MPRFSITALIVTVLLALTTFNYVSAAVGPLITDKVFFDIKQGDEDLGRIVIGLYGKTVPETAENFKKLATGEKGFGYKGSAFHRVIDNFMIQGGDFTNGDGTGGKSIYGGKFKDENFKLRHTGPGVLSMANSGPNSNGSQFFITTVKTAWLDGKHVVFGKVIEGMDVVTKIETTPKGFRDRPKVEIVIADSGALPVDVIEHAEFMNIDSEQTIDEGLYSRQLYVLGHDAMKKMSNAHVLVIGLKGLGVEIAKNVVLAGVKSVTLWDPTPAKISDLSAQFYLTENDIGQSRAKVTQPKLAELNQYVPVNLLEGELTEEVLKKYKVVVITEMALSKQLALSEICHANNIHFISTEVRGLFGRIFNDFGSKFEIIDTTGEEPLHGMIANVSKEAEGIVTCLDEVRHGLEDGDYVTFKEIQGMTELNDIEPRKIKVFGPYSFSIGDTSNFGEYTNGGLFTQVKMPKYVDFKSLNESLTHPEFLVSDFAKFDRPMQLHLAFQALSNFVEKHDRYPKPRNEADALEVLEQTKALVASVDDKPELDEKLIKEVAYQSSGELAPMVAVFGGLAAQEVLKAVSGKFCPIQQYMYFDALEALPQSVPLTEELCAPTGSRYDGQVAVFGKAFQEKIANTNEFLVGAGAIGCEMLKNWAMMGLGTGPKGHLTITDMDTIEKSNLNRQFLFRPTDVGKLKSECASTAVTKMNPDLANHITIHQDRVGPETENVYDDDFFESLDGVTNALDNVEARKYMDRRCVYYRKPLLESGTLGTKGNTQVILPFLTESYSSSQDPPEKSIPICTLKNFPNAIEHTIQWARDLFEGYFKQPADNVNLYLTQPNFIEATLKQGGTAKDTIETVSNYLTTDKPSDFADCVAWARLKFEDLFSNTIRQLLFNFPPDAVTSTGQLFWSGPKRAPTPLTFDVNNRAHLDFIIDAANLHAYNYGIRGEEDDAYFREQLQNIIVPEFKPKEGVKIQVQENETVDNDSGADSLDEVIAKLPEPATLGNFRLLPAEFEKDDDSNHHIDFITAASNLRAMNYGIAPADRYKTKFIAGKIIPAIATTTSMVTGLVCLELYKIIDGKKDLEQYKNGFVNLALPFFGFSEPIAMPTLEYNGIKFSLWDRFDINEDITLQEFIDYFQKEHKLEVTMISSGVSMLYSFFMNKKKAAERLNMKLSKVVETVSKKPIPSHVKSLIFEICVNDADDEDVDVPYGGGFSLFPYRYVSSRVITAAAAVATTASSPSSLVQSPSYFGTIVVQFTRQVMKPKVVLPMLFVIVLLFDLDNAFDLDDEFFLEDNDQDQ</sequence>
<keyword evidence="10 16" id="KW-0833">Ubl conjugation pathway</keyword>
<dbReference type="InterPro" id="IPR032420">
    <property type="entry name" value="E1_4HB"/>
</dbReference>
<comment type="subcellular location">
    <subcellularLocation>
        <location evidence="3">Endoplasmic reticulum lumen</location>
    </subcellularLocation>
</comment>
<comment type="catalytic activity">
    <reaction evidence="1">
        <text>ATP + ubiquitin + [E1 ubiquitin-activating enzyme]-L-cysteine = AMP + diphosphate + S-ubiquitinyl-[E1 ubiquitin-activating enzyme]-L-cysteine.</text>
        <dbReference type="EC" id="6.2.1.45"/>
    </reaction>
</comment>
<evidence type="ECO:0000313" key="20">
    <source>
        <dbReference type="Proteomes" id="UP000603453"/>
    </source>
</evidence>
<dbReference type="GO" id="GO:0005788">
    <property type="term" value="C:endoplasmic reticulum lumen"/>
    <property type="evidence" value="ECO:0007669"/>
    <property type="project" value="UniProtKB-SubCell"/>
</dbReference>
<dbReference type="Proteomes" id="UP000603453">
    <property type="component" value="Unassembled WGS sequence"/>
</dbReference>